<evidence type="ECO:0000313" key="10">
    <source>
        <dbReference type="Proteomes" id="UP000310066"/>
    </source>
</evidence>
<evidence type="ECO:0000256" key="1">
    <source>
        <dbReference type="ARBA" id="ARBA00004141"/>
    </source>
</evidence>
<feature type="transmembrane region" description="Helical" evidence="6">
    <location>
        <begin position="415"/>
        <end position="432"/>
    </location>
</feature>
<feature type="transmembrane region" description="Helical" evidence="6">
    <location>
        <begin position="79"/>
        <end position="98"/>
    </location>
</feature>
<evidence type="ECO:0000313" key="11">
    <source>
        <dbReference type="Proteomes" id="UP001175353"/>
    </source>
</evidence>
<reference evidence="7" key="2">
    <citation type="submission" date="2021-12" db="EMBL/GenBank/DDBJ databases">
        <title>Black yeast isolated from Biological Soil Crust.</title>
        <authorList>
            <person name="Kurbessoian T."/>
        </authorList>
    </citation>
    <scope>NUCLEOTIDE SEQUENCE</scope>
    <source>
        <strain evidence="7">CCFEE 5208</strain>
    </source>
</reference>
<evidence type="ECO:0000256" key="4">
    <source>
        <dbReference type="ARBA" id="ARBA00022989"/>
    </source>
</evidence>
<evidence type="ECO:0000313" key="7">
    <source>
        <dbReference type="EMBL" id="KAK0325892.1"/>
    </source>
</evidence>
<dbReference type="Proteomes" id="UP000310066">
    <property type="component" value="Unassembled WGS sequence"/>
</dbReference>
<dbReference type="PANTHER" id="PTHR45649:SF5">
    <property type="entry name" value="GABA TRANSPORTER (EUROFUNG)-RELATED"/>
    <property type="match status" value="1"/>
</dbReference>
<feature type="transmembrane region" description="Helical" evidence="6">
    <location>
        <begin position="444"/>
        <end position="469"/>
    </location>
</feature>
<keyword evidence="3 6" id="KW-0812">Transmembrane</keyword>
<reference evidence="9 10" key="1">
    <citation type="submission" date="2017-03" db="EMBL/GenBank/DDBJ databases">
        <title>Genomes of endolithic fungi from Antarctica.</title>
        <authorList>
            <person name="Coleine C."/>
            <person name="Masonjones S."/>
            <person name="Stajich J.E."/>
        </authorList>
    </citation>
    <scope>NUCLEOTIDE SEQUENCE [LARGE SCALE GENOMIC DNA]</scope>
    <source>
        <strain evidence="9 10">CCFEE 5311</strain>
    </source>
</reference>
<dbReference type="OrthoDB" id="3257095at2759"/>
<evidence type="ECO:0000256" key="6">
    <source>
        <dbReference type="SAM" id="Phobius"/>
    </source>
</evidence>
<dbReference type="PIRSF" id="PIRSF006060">
    <property type="entry name" value="AA_transporter"/>
    <property type="match status" value="1"/>
</dbReference>
<sequence>MDARETKPIGLVQVGKVDREKYDSRPQVYDDDSTKRSPTGVRRIFSFAQMFGFALSYMSSWEAISTNIGLIYWNGGPRALVWGFFIVIPGVLCQVASLSELASIQPIAGAQYHWTWHLAPPKYQRFITWMQGWVTWFSWVSVLAGGINICANSTLVIVSANYPDYVLQNWHTILLMYAFAIVFGFMNMYTFWLIPWLEFLAGVLHVVLWIVFAVVLLVLAPKHSTEFVFLGNSSQSGWPDDFTGFNLGIILLTWGFVGFDAAVHVSEETRKARWAIPRSMFWSICVNAAMAFGMVIIFLYTMGDMEALSASPYPLMTLCVNATGSLGGASAMLAAGLCILISATLGSVASVSRLTWAWARDGALPAYFAHVSPRYRIPLRAVWLPIVIVMLLSLLNLAGYVAFSVILALSTFGLYQSYIIAIACMLHARLTGRVKNAPWSLGRWGVPINIFALVYSTWLAVFMVFPTYVPVTALYMNYALPINALVWILALIMWFVYASKKWRGLDLDLMEKIIADGDRDTED</sequence>
<feature type="transmembrane region" description="Helical" evidence="6">
    <location>
        <begin position="322"/>
        <end position="345"/>
    </location>
</feature>
<feature type="transmembrane region" description="Helical" evidence="6">
    <location>
        <begin position="475"/>
        <end position="497"/>
    </location>
</feature>
<protein>
    <recommendedName>
        <fullName evidence="12">Choline transport protein</fullName>
    </recommendedName>
</protein>
<feature type="transmembrane region" description="Helical" evidence="6">
    <location>
        <begin position="133"/>
        <end position="158"/>
    </location>
</feature>
<dbReference type="GO" id="GO:0016020">
    <property type="term" value="C:membrane"/>
    <property type="evidence" value="ECO:0007669"/>
    <property type="project" value="UniProtKB-SubCell"/>
</dbReference>
<feature type="transmembrane region" description="Helical" evidence="6">
    <location>
        <begin position="51"/>
        <end position="73"/>
    </location>
</feature>
<evidence type="ECO:0008006" key="12">
    <source>
        <dbReference type="Google" id="ProtNLM"/>
    </source>
</evidence>
<feature type="transmembrane region" description="Helical" evidence="6">
    <location>
        <begin position="242"/>
        <end position="259"/>
    </location>
</feature>
<comment type="subcellular location">
    <subcellularLocation>
        <location evidence="1">Membrane</location>
        <topology evidence="1">Multi-pass membrane protein</topology>
    </subcellularLocation>
</comment>
<dbReference type="Gene3D" id="1.20.1740.10">
    <property type="entry name" value="Amino acid/polyamine transporter I"/>
    <property type="match status" value="1"/>
</dbReference>
<dbReference type="Proteomes" id="UP001168146">
    <property type="component" value="Unassembled WGS sequence"/>
</dbReference>
<dbReference type="STRING" id="329885.A0A4U0VEX3"/>
<gene>
    <name evidence="9" type="ORF">B0A54_02051</name>
    <name evidence="7" type="ORF">LTR82_003431</name>
    <name evidence="8" type="ORF">LTR91_011270</name>
</gene>
<comment type="caution">
    <text evidence="9">The sequence shown here is derived from an EMBL/GenBank/DDBJ whole genome shotgun (WGS) entry which is preliminary data.</text>
</comment>
<keyword evidence="5 6" id="KW-0472">Membrane</keyword>
<organism evidence="9 10">
    <name type="scientific">Friedmanniomyces endolithicus</name>
    <dbReference type="NCBI Taxonomy" id="329885"/>
    <lineage>
        <taxon>Eukaryota</taxon>
        <taxon>Fungi</taxon>
        <taxon>Dikarya</taxon>
        <taxon>Ascomycota</taxon>
        <taxon>Pezizomycotina</taxon>
        <taxon>Dothideomycetes</taxon>
        <taxon>Dothideomycetidae</taxon>
        <taxon>Mycosphaerellales</taxon>
        <taxon>Teratosphaeriaceae</taxon>
        <taxon>Friedmanniomyces</taxon>
    </lineage>
</organism>
<dbReference type="GO" id="GO:0022857">
    <property type="term" value="F:transmembrane transporter activity"/>
    <property type="evidence" value="ECO:0007669"/>
    <property type="project" value="InterPro"/>
</dbReference>
<proteinExistence type="predicted"/>
<name>A0A4U0VEX3_9PEZI</name>
<dbReference type="EMBL" id="JASUXU010000006">
    <property type="protein sequence ID" value="KAK0325892.1"/>
    <property type="molecule type" value="Genomic_DNA"/>
</dbReference>
<dbReference type="AlphaFoldDB" id="A0A4U0VEX3"/>
<evidence type="ECO:0000313" key="8">
    <source>
        <dbReference type="EMBL" id="KAK0983327.1"/>
    </source>
</evidence>
<keyword evidence="11" id="KW-1185">Reference proteome</keyword>
<keyword evidence="4 6" id="KW-1133">Transmembrane helix</keyword>
<dbReference type="Proteomes" id="UP001175353">
    <property type="component" value="Unassembled WGS sequence"/>
</dbReference>
<evidence type="ECO:0000313" key="9">
    <source>
        <dbReference type="EMBL" id="TKA47677.1"/>
    </source>
</evidence>
<evidence type="ECO:0000256" key="5">
    <source>
        <dbReference type="ARBA" id="ARBA00023136"/>
    </source>
</evidence>
<feature type="transmembrane region" description="Helical" evidence="6">
    <location>
        <begin position="382"/>
        <end position="409"/>
    </location>
</feature>
<feature type="transmembrane region" description="Helical" evidence="6">
    <location>
        <begin position="199"/>
        <end position="220"/>
    </location>
</feature>
<dbReference type="EMBL" id="NAJP01000005">
    <property type="protein sequence ID" value="TKA47677.1"/>
    <property type="molecule type" value="Genomic_DNA"/>
</dbReference>
<keyword evidence="2" id="KW-0813">Transport</keyword>
<feature type="transmembrane region" description="Helical" evidence="6">
    <location>
        <begin position="280"/>
        <end position="302"/>
    </location>
</feature>
<reference evidence="8" key="3">
    <citation type="submission" date="2023-06" db="EMBL/GenBank/DDBJ databases">
        <title>Black Yeasts Isolated from many extreme environments.</title>
        <authorList>
            <person name="Coleine C."/>
            <person name="Stajich J.E."/>
            <person name="Selbmann L."/>
        </authorList>
    </citation>
    <scope>NUCLEOTIDE SEQUENCE</scope>
    <source>
        <strain evidence="8">CCFEE 5200</strain>
    </source>
</reference>
<dbReference type="InterPro" id="IPR002293">
    <property type="entry name" value="AA/rel_permease1"/>
</dbReference>
<dbReference type="Pfam" id="PF13520">
    <property type="entry name" value="AA_permease_2"/>
    <property type="match status" value="1"/>
</dbReference>
<evidence type="ECO:0000256" key="2">
    <source>
        <dbReference type="ARBA" id="ARBA00022448"/>
    </source>
</evidence>
<feature type="transmembrane region" description="Helical" evidence="6">
    <location>
        <begin position="170"/>
        <end position="192"/>
    </location>
</feature>
<accession>A0A4U0VEX3</accession>
<evidence type="ECO:0000256" key="3">
    <source>
        <dbReference type="ARBA" id="ARBA00022692"/>
    </source>
</evidence>
<dbReference type="PANTHER" id="PTHR45649">
    <property type="entry name" value="AMINO-ACID PERMEASE BAT1"/>
    <property type="match status" value="1"/>
</dbReference>
<dbReference type="EMBL" id="JAUJLE010000102">
    <property type="protein sequence ID" value="KAK0983327.1"/>
    <property type="molecule type" value="Genomic_DNA"/>
</dbReference>